<dbReference type="AlphaFoldDB" id="A0A3S5AIP7"/>
<organism evidence="2 3">
    <name type="scientific">Protopolystoma xenopodis</name>
    <dbReference type="NCBI Taxonomy" id="117903"/>
    <lineage>
        <taxon>Eukaryota</taxon>
        <taxon>Metazoa</taxon>
        <taxon>Spiralia</taxon>
        <taxon>Lophotrochozoa</taxon>
        <taxon>Platyhelminthes</taxon>
        <taxon>Monogenea</taxon>
        <taxon>Polyopisthocotylea</taxon>
        <taxon>Polystomatidea</taxon>
        <taxon>Polystomatidae</taxon>
        <taxon>Protopolystoma</taxon>
    </lineage>
</organism>
<reference evidence="2" key="1">
    <citation type="submission" date="2018-11" db="EMBL/GenBank/DDBJ databases">
        <authorList>
            <consortium name="Pathogen Informatics"/>
        </authorList>
    </citation>
    <scope>NUCLEOTIDE SEQUENCE</scope>
</reference>
<dbReference type="EMBL" id="CAAALY010111230">
    <property type="protein sequence ID" value="VEL30316.1"/>
    <property type="molecule type" value="Genomic_DNA"/>
</dbReference>
<feature type="compositionally biased region" description="Polar residues" evidence="1">
    <location>
        <begin position="27"/>
        <end position="47"/>
    </location>
</feature>
<evidence type="ECO:0000313" key="2">
    <source>
        <dbReference type="EMBL" id="VEL30316.1"/>
    </source>
</evidence>
<accession>A0A3S5AIP7</accession>
<evidence type="ECO:0000256" key="1">
    <source>
        <dbReference type="SAM" id="MobiDB-lite"/>
    </source>
</evidence>
<evidence type="ECO:0000313" key="3">
    <source>
        <dbReference type="Proteomes" id="UP000784294"/>
    </source>
</evidence>
<sequence>MPTSGALMNSPMLMPATAVLPGHHTDPSSYSSHSPLFTSSSEHQTAV</sequence>
<protein>
    <submittedName>
        <fullName evidence="2">Uncharacterized protein</fullName>
    </submittedName>
</protein>
<gene>
    <name evidence="2" type="ORF">PXEA_LOCUS23756</name>
</gene>
<feature type="region of interest" description="Disordered" evidence="1">
    <location>
        <begin position="17"/>
        <end position="47"/>
    </location>
</feature>
<comment type="caution">
    <text evidence="2">The sequence shown here is derived from an EMBL/GenBank/DDBJ whole genome shotgun (WGS) entry which is preliminary data.</text>
</comment>
<dbReference type="Proteomes" id="UP000784294">
    <property type="component" value="Unassembled WGS sequence"/>
</dbReference>
<keyword evidence="3" id="KW-1185">Reference proteome</keyword>
<proteinExistence type="predicted"/>
<name>A0A3S5AIP7_9PLAT</name>